<gene>
    <name evidence="2" type="primary">AUGUSTUS-3.0.2_12271</name>
    <name evidence="2" type="ORF">TcasGA2_TC012271</name>
</gene>
<dbReference type="AlphaFoldDB" id="D6X0I3"/>
<dbReference type="OrthoDB" id="6274823at2759"/>
<dbReference type="STRING" id="7070.D6X0I3"/>
<dbReference type="HOGENOM" id="CLU_995094_0_0_1"/>
<keyword evidence="3" id="KW-1185">Reference proteome</keyword>
<dbReference type="Proteomes" id="UP000007266">
    <property type="component" value="Linkage group 9"/>
</dbReference>
<evidence type="ECO:0000313" key="2">
    <source>
        <dbReference type="EMBL" id="EFA10093.1"/>
    </source>
</evidence>
<evidence type="ECO:0000313" key="3">
    <source>
        <dbReference type="Proteomes" id="UP000007266"/>
    </source>
</evidence>
<reference evidence="2 3" key="1">
    <citation type="journal article" date="2008" name="Nature">
        <title>The genome of the model beetle and pest Tribolium castaneum.</title>
        <authorList>
            <consortium name="Tribolium Genome Sequencing Consortium"/>
            <person name="Richards S."/>
            <person name="Gibbs R.A."/>
            <person name="Weinstock G.M."/>
            <person name="Brown S.J."/>
            <person name="Denell R."/>
            <person name="Beeman R.W."/>
            <person name="Gibbs R."/>
            <person name="Beeman R.W."/>
            <person name="Brown S.J."/>
            <person name="Bucher G."/>
            <person name="Friedrich M."/>
            <person name="Grimmelikhuijzen C.J."/>
            <person name="Klingler M."/>
            <person name="Lorenzen M."/>
            <person name="Richards S."/>
            <person name="Roth S."/>
            <person name="Schroder R."/>
            <person name="Tautz D."/>
            <person name="Zdobnov E.M."/>
            <person name="Muzny D."/>
            <person name="Gibbs R.A."/>
            <person name="Weinstock G.M."/>
            <person name="Attaway T."/>
            <person name="Bell S."/>
            <person name="Buhay C.J."/>
            <person name="Chandrabose M.N."/>
            <person name="Chavez D."/>
            <person name="Clerk-Blankenburg K.P."/>
            <person name="Cree A."/>
            <person name="Dao M."/>
            <person name="Davis C."/>
            <person name="Chacko J."/>
            <person name="Dinh H."/>
            <person name="Dugan-Rocha S."/>
            <person name="Fowler G."/>
            <person name="Garner T.T."/>
            <person name="Garnes J."/>
            <person name="Gnirke A."/>
            <person name="Hawes A."/>
            <person name="Hernandez J."/>
            <person name="Hines S."/>
            <person name="Holder M."/>
            <person name="Hume J."/>
            <person name="Jhangiani S.N."/>
            <person name="Joshi V."/>
            <person name="Khan Z.M."/>
            <person name="Jackson L."/>
            <person name="Kovar C."/>
            <person name="Kowis A."/>
            <person name="Lee S."/>
            <person name="Lewis L.R."/>
            <person name="Margolis J."/>
            <person name="Morgan M."/>
            <person name="Nazareth L.V."/>
            <person name="Nguyen N."/>
            <person name="Okwuonu G."/>
            <person name="Parker D."/>
            <person name="Richards S."/>
            <person name="Ruiz S.J."/>
            <person name="Santibanez J."/>
            <person name="Savard J."/>
            <person name="Scherer S.E."/>
            <person name="Schneider B."/>
            <person name="Sodergren E."/>
            <person name="Tautz D."/>
            <person name="Vattahil S."/>
            <person name="Villasana D."/>
            <person name="White C.S."/>
            <person name="Wright R."/>
            <person name="Park Y."/>
            <person name="Beeman R.W."/>
            <person name="Lord J."/>
            <person name="Oppert B."/>
            <person name="Lorenzen M."/>
            <person name="Brown S."/>
            <person name="Wang L."/>
            <person name="Savard J."/>
            <person name="Tautz D."/>
            <person name="Richards S."/>
            <person name="Weinstock G."/>
            <person name="Gibbs R.A."/>
            <person name="Liu Y."/>
            <person name="Worley K."/>
            <person name="Weinstock G."/>
            <person name="Elsik C.G."/>
            <person name="Reese J.T."/>
            <person name="Elhaik E."/>
            <person name="Landan G."/>
            <person name="Graur D."/>
            <person name="Arensburger P."/>
            <person name="Atkinson P."/>
            <person name="Beeman R.W."/>
            <person name="Beidler J."/>
            <person name="Brown S.J."/>
            <person name="Demuth J.P."/>
            <person name="Drury D.W."/>
            <person name="Du Y.Z."/>
            <person name="Fujiwara H."/>
            <person name="Lorenzen M."/>
            <person name="Maselli V."/>
            <person name="Osanai M."/>
            <person name="Park Y."/>
            <person name="Robertson H.M."/>
            <person name="Tu Z."/>
            <person name="Wang J.J."/>
            <person name="Wang S."/>
            <person name="Richards S."/>
            <person name="Song H."/>
            <person name="Zhang L."/>
            <person name="Sodergren E."/>
            <person name="Werner D."/>
            <person name="Stanke M."/>
            <person name="Morgenstern B."/>
            <person name="Solovyev V."/>
            <person name="Kosarev P."/>
            <person name="Brown G."/>
            <person name="Chen H.C."/>
            <person name="Ermolaeva O."/>
            <person name="Hlavina W."/>
            <person name="Kapustin Y."/>
            <person name="Kiryutin B."/>
            <person name="Kitts P."/>
            <person name="Maglott D."/>
            <person name="Pruitt K."/>
            <person name="Sapojnikov V."/>
            <person name="Souvorov A."/>
            <person name="Mackey A.J."/>
            <person name="Waterhouse R.M."/>
            <person name="Wyder S."/>
            <person name="Zdobnov E.M."/>
            <person name="Zdobnov E.M."/>
            <person name="Wyder S."/>
            <person name="Kriventseva E.V."/>
            <person name="Kadowaki T."/>
            <person name="Bork P."/>
            <person name="Aranda M."/>
            <person name="Bao R."/>
            <person name="Beermann A."/>
            <person name="Berns N."/>
            <person name="Bolognesi R."/>
            <person name="Bonneton F."/>
            <person name="Bopp D."/>
            <person name="Brown S.J."/>
            <person name="Bucher G."/>
            <person name="Butts T."/>
            <person name="Chaumot A."/>
            <person name="Denell R.E."/>
            <person name="Ferrier D.E."/>
            <person name="Friedrich M."/>
            <person name="Gordon C.M."/>
            <person name="Jindra M."/>
            <person name="Klingler M."/>
            <person name="Lan Q."/>
            <person name="Lattorff H.M."/>
            <person name="Laudet V."/>
            <person name="von Levetsow C."/>
            <person name="Liu Z."/>
            <person name="Lutz R."/>
            <person name="Lynch J.A."/>
            <person name="da Fonseca R.N."/>
            <person name="Posnien N."/>
            <person name="Reuter R."/>
            <person name="Roth S."/>
            <person name="Savard J."/>
            <person name="Schinko J.B."/>
            <person name="Schmitt C."/>
            <person name="Schoppmeier M."/>
            <person name="Schroder R."/>
            <person name="Shippy T.D."/>
            <person name="Simonnet F."/>
            <person name="Marques-Souza H."/>
            <person name="Tautz D."/>
            <person name="Tomoyasu Y."/>
            <person name="Trauner J."/>
            <person name="Van der Zee M."/>
            <person name="Vervoort M."/>
            <person name="Wittkopp N."/>
            <person name="Wimmer E.A."/>
            <person name="Yang X."/>
            <person name="Jones A.K."/>
            <person name="Sattelle D.B."/>
            <person name="Ebert P.R."/>
            <person name="Nelson D."/>
            <person name="Scott J.G."/>
            <person name="Beeman R.W."/>
            <person name="Muthukrishnan S."/>
            <person name="Kramer K.J."/>
            <person name="Arakane Y."/>
            <person name="Beeman R.W."/>
            <person name="Zhu Q."/>
            <person name="Hogenkamp D."/>
            <person name="Dixit R."/>
            <person name="Oppert B."/>
            <person name="Jiang H."/>
            <person name="Zou Z."/>
            <person name="Marshall J."/>
            <person name="Elpidina E."/>
            <person name="Vinokurov K."/>
            <person name="Oppert C."/>
            <person name="Zou Z."/>
            <person name="Evans J."/>
            <person name="Lu Z."/>
            <person name="Zhao P."/>
            <person name="Sumathipala N."/>
            <person name="Altincicek B."/>
            <person name="Vilcinskas A."/>
            <person name="Williams M."/>
            <person name="Hultmark D."/>
            <person name="Hetru C."/>
            <person name="Jiang H."/>
            <person name="Grimmelikhuijzen C.J."/>
            <person name="Hauser F."/>
            <person name="Cazzamali G."/>
            <person name="Williamson M."/>
            <person name="Park Y."/>
            <person name="Li B."/>
            <person name="Tanaka Y."/>
            <person name="Predel R."/>
            <person name="Neupert S."/>
            <person name="Schachtner J."/>
            <person name="Verleyen P."/>
            <person name="Raible F."/>
            <person name="Bork P."/>
            <person name="Friedrich M."/>
            <person name="Walden K.K."/>
            <person name="Robertson H.M."/>
            <person name="Angeli S."/>
            <person name="Foret S."/>
            <person name="Bucher G."/>
            <person name="Schuetz S."/>
            <person name="Maleszka R."/>
            <person name="Wimmer E.A."/>
            <person name="Beeman R.W."/>
            <person name="Lorenzen M."/>
            <person name="Tomoyasu Y."/>
            <person name="Miller S.C."/>
            <person name="Grossmann D."/>
            <person name="Bucher G."/>
        </authorList>
    </citation>
    <scope>NUCLEOTIDE SEQUENCE [LARGE SCALE GENOMIC DNA]</scope>
    <source>
        <strain evidence="2 3">Georgia GA2</strain>
    </source>
</reference>
<sequence length="323" mass="36664">MAHLYAAYRCNFCCELPETAPIYHCPNRHQYCNECFRKLQRLYRGNVEGGGCCLICKCAAKFEKSDVSSELLKKLKVKPGIGRPLKGNPRKSMFFDDGEISTAENMFGSQLEKNQGDGLKSLKTRSMSATTMSKRPLTCLHDGCRKSVAVSSLVSHFKHDHPAVPCFGIERGRELKMLFDISLVAHNRTFCLSMVTVYEFNKIDVVRSKSSQSVINTCSKLSGRIPLNTFWLMMSGSSEYRKENSYVVFWLYSNCEDRYWYTIELSSKNDRISDSSFCSAVGLHESRTVEDVARSMNCLFVNYGSFIALLEEGDKINLRITVH</sequence>
<dbReference type="InterPro" id="IPR031732">
    <property type="entry name" value="DUF4729"/>
</dbReference>
<proteinExistence type="predicted"/>
<dbReference type="PhylomeDB" id="D6X0I3"/>
<accession>D6X0I3</accession>
<dbReference type="KEGG" id="tca:659408"/>
<organism evidence="2 3">
    <name type="scientific">Tribolium castaneum</name>
    <name type="common">Red flour beetle</name>
    <dbReference type="NCBI Taxonomy" id="7070"/>
    <lineage>
        <taxon>Eukaryota</taxon>
        <taxon>Metazoa</taxon>
        <taxon>Ecdysozoa</taxon>
        <taxon>Arthropoda</taxon>
        <taxon>Hexapoda</taxon>
        <taxon>Insecta</taxon>
        <taxon>Pterygota</taxon>
        <taxon>Neoptera</taxon>
        <taxon>Endopterygota</taxon>
        <taxon>Coleoptera</taxon>
        <taxon>Polyphaga</taxon>
        <taxon>Cucujiformia</taxon>
        <taxon>Tenebrionidae</taxon>
        <taxon>Tenebrionidae incertae sedis</taxon>
        <taxon>Tribolium</taxon>
    </lineage>
</organism>
<dbReference type="Pfam" id="PF15866">
    <property type="entry name" value="DUF4729"/>
    <property type="match status" value="1"/>
</dbReference>
<reference evidence="2 3" key="2">
    <citation type="journal article" date="2010" name="Nucleic Acids Res.">
        <title>BeetleBase in 2010: revisions to provide comprehensive genomic information for Tribolium castaneum.</title>
        <authorList>
            <person name="Kim H.S."/>
            <person name="Murphy T."/>
            <person name="Xia J."/>
            <person name="Caragea D."/>
            <person name="Park Y."/>
            <person name="Beeman R.W."/>
            <person name="Lorenzen M.D."/>
            <person name="Butcher S."/>
            <person name="Manak J.R."/>
            <person name="Brown S.J."/>
        </authorList>
    </citation>
    <scope>GENOME REANNOTATION</scope>
    <source>
        <strain evidence="2 3">Georgia GA2</strain>
    </source>
</reference>
<name>D6X0I3_TRICA</name>
<dbReference type="EMBL" id="KQ971371">
    <property type="protein sequence ID" value="EFA10093.1"/>
    <property type="molecule type" value="Genomic_DNA"/>
</dbReference>
<dbReference type="InParanoid" id="D6X0I3"/>
<protein>
    <recommendedName>
        <fullName evidence="1">DUF4729 domain-containing protein</fullName>
    </recommendedName>
</protein>
<feature type="domain" description="DUF4729" evidence="1">
    <location>
        <begin position="139"/>
        <end position="304"/>
    </location>
</feature>
<evidence type="ECO:0000259" key="1">
    <source>
        <dbReference type="Pfam" id="PF15866"/>
    </source>
</evidence>